<dbReference type="RefSeq" id="WP_231523204.1">
    <property type="nucleotide sequence ID" value="NZ_JAJNUD010000003.1"/>
</dbReference>
<sequence length="126" mass="14736">MDLPSVQALDLIKGKFDWIDEIYLESLPEEEIDLTDKTVCLITEWINEPNIYANRTFKRWQIGVEVQIFYKKDSGTTTLDGEIALADLFKRNDWTIDQSKTHIKDPDTGQVTKVFYFSKDLTIERN</sequence>
<dbReference type="InterPro" id="IPR008524">
    <property type="entry name" value="DUF806"/>
</dbReference>
<dbReference type="Proteomes" id="UP001320314">
    <property type="component" value="Unassembled WGS sequence"/>
</dbReference>
<accession>A0ABD4SAK8</accession>
<evidence type="ECO:0000313" key="1">
    <source>
        <dbReference type="EMBL" id="MCD5517404.1"/>
    </source>
</evidence>
<reference evidence="1 2" key="1">
    <citation type="submission" date="2021-12" db="EMBL/GenBank/DDBJ databases">
        <title>Antimicrobial susceptibility of Lactobacillus delbrueckii subsp. lactis obtained from milk products and other habitats.</title>
        <authorList>
            <person name="Shani N."/>
        </authorList>
    </citation>
    <scope>NUCLEOTIDE SEQUENCE [LARGE SCALE GENOMIC DNA]</scope>
    <source>
        <strain evidence="1 2">CIRM BIA 266</strain>
    </source>
</reference>
<dbReference type="Pfam" id="PF05657">
    <property type="entry name" value="DUF806"/>
    <property type="match status" value="1"/>
</dbReference>
<dbReference type="EMBL" id="JAJNUD010000003">
    <property type="protein sequence ID" value="MCD5517404.1"/>
    <property type="molecule type" value="Genomic_DNA"/>
</dbReference>
<dbReference type="AlphaFoldDB" id="A0ABD4SAK8"/>
<organism evidence="1 2">
    <name type="scientific">Lactobacillus delbrueckii subsp. allosunkii</name>
    <dbReference type="NCBI Taxonomy" id="1050107"/>
    <lineage>
        <taxon>Bacteria</taxon>
        <taxon>Bacillati</taxon>
        <taxon>Bacillota</taxon>
        <taxon>Bacilli</taxon>
        <taxon>Lactobacillales</taxon>
        <taxon>Lactobacillaceae</taxon>
        <taxon>Lactobacillus</taxon>
    </lineage>
</organism>
<evidence type="ECO:0000313" key="2">
    <source>
        <dbReference type="Proteomes" id="UP001320314"/>
    </source>
</evidence>
<comment type="caution">
    <text evidence="1">The sequence shown here is derived from an EMBL/GenBank/DDBJ whole genome shotgun (WGS) entry which is preliminary data.</text>
</comment>
<gene>
    <name evidence="1" type="ORF">LOB39_02280</name>
</gene>
<proteinExistence type="predicted"/>
<protein>
    <submittedName>
        <fullName evidence="1">DUF806 family protein</fullName>
    </submittedName>
</protein>
<name>A0ABD4SAK8_9LACO</name>